<comment type="caution">
    <text evidence="5">The sequence shown here is derived from an EMBL/GenBank/DDBJ whole genome shotgun (WGS) entry which is preliminary data.</text>
</comment>
<dbReference type="Proteomes" id="UP001331761">
    <property type="component" value="Unassembled WGS sequence"/>
</dbReference>
<evidence type="ECO:0000256" key="2">
    <source>
        <dbReference type="ARBA" id="ARBA00023163"/>
    </source>
</evidence>
<feature type="domain" description="NR LBD" evidence="4">
    <location>
        <begin position="26"/>
        <end position="82"/>
    </location>
</feature>
<dbReference type="EMBL" id="WIXE01022048">
    <property type="protein sequence ID" value="KAK5967826.1"/>
    <property type="molecule type" value="Genomic_DNA"/>
</dbReference>
<dbReference type="AlphaFoldDB" id="A0AAN8EVZ0"/>
<dbReference type="InterPro" id="IPR000536">
    <property type="entry name" value="Nucl_hrmn_rcpt_lig-bd"/>
</dbReference>
<keyword evidence="1" id="KW-0805">Transcription regulation</keyword>
<name>A0AAN8EVZ0_TRICO</name>
<keyword evidence="6" id="KW-1185">Reference proteome</keyword>
<dbReference type="InterPro" id="IPR035500">
    <property type="entry name" value="NHR-like_dom_sf"/>
</dbReference>
<evidence type="ECO:0000256" key="3">
    <source>
        <dbReference type="ARBA" id="ARBA00023170"/>
    </source>
</evidence>
<reference evidence="5 6" key="1">
    <citation type="submission" date="2019-10" db="EMBL/GenBank/DDBJ databases">
        <title>Assembly and Annotation for the nematode Trichostrongylus colubriformis.</title>
        <authorList>
            <person name="Martin J."/>
        </authorList>
    </citation>
    <scope>NUCLEOTIDE SEQUENCE [LARGE SCALE GENOMIC DNA]</scope>
    <source>
        <strain evidence="5">G859</strain>
        <tissue evidence="5">Whole worm</tissue>
    </source>
</reference>
<organism evidence="5 6">
    <name type="scientific">Trichostrongylus colubriformis</name>
    <name type="common">Black scour worm</name>
    <dbReference type="NCBI Taxonomy" id="6319"/>
    <lineage>
        <taxon>Eukaryota</taxon>
        <taxon>Metazoa</taxon>
        <taxon>Ecdysozoa</taxon>
        <taxon>Nematoda</taxon>
        <taxon>Chromadorea</taxon>
        <taxon>Rhabditida</taxon>
        <taxon>Rhabditina</taxon>
        <taxon>Rhabditomorpha</taxon>
        <taxon>Strongyloidea</taxon>
        <taxon>Trichostrongylidae</taxon>
        <taxon>Trichostrongylus</taxon>
    </lineage>
</organism>
<evidence type="ECO:0000259" key="4">
    <source>
        <dbReference type="Pfam" id="PF00104"/>
    </source>
</evidence>
<feature type="non-terminal residue" evidence="5">
    <location>
        <position position="90"/>
    </location>
</feature>
<protein>
    <recommendedName>
        <fullName evidence="4">NR LBD domain-containing protein</fullName>
    </recommendedName>
</protein>
<gene>
    <name evidence="5" type="ORF">GCK32_003818</name>
</gene>
<accession>A0AAN8EVZ0</accession>
<keyword evidence="2" id="KW-0804">Transcription</keyword>
<evidence type="ECO:0000313" key="5">
    <source>
        <dbReference type="EMBL" id="KAK5967826.1"/>
    </source>
</evidence>
<sequence>MNGSTMRSMFDGSTRGSLQDLVLGTSSRVLSITRAQVPAVADFVNTTFDEFALLTQEEKWNVFQSFIIMLWNMDSAYRTYRLVPPDLYST</sequence>
<keyword evidence="3" id="KW-0675">Receptor</keyword>
<dbReference type="Pfam" id="PF00104">
    <property type="entry name" value="Hormone_recep"/>
    <property type="match status" value="1"/>
</dbReference>
<evidence type="ECO:0000313" key="6">
    <source>
        <dbReference type="Proteomes" id="UP001331761"/>
    </source>
</evidence>
<proteinExistence type="predicted"/>
<dbReference type="SUPFAM" id="SSF48508">
    <property type="entry name" value="Nuclear receptor ligand-binding domain"/>
    <property type="match status" value="1"/>
</dbReference>
<evidence type="ECO:0000256" key="1">
    <source>
        <dbReference type="ARBA" id="ARBA00023015"/>
    </source>
</evidence>